<dbReference type="PANTHER" id="PTHR19308:SF14">
    <property type="entry name" value="START DOMAIN-CONTAINING PROTEIN"/>
    <property type="match status" value="1"/>
</dbReference>
<dbReference type="Gene3D" id="3.30.530.20">
    <property type="match status" value="1"/>
</dbReference>
<feature type="compositionally biased region" description="Basic and acidic residues" evidence="1">
    <location>
        <begin position="318"/>
        <end position="328"/>
    </location>
</feature>
<feature type="compositionally biased region" description="Basic and acidic residues" evidence="1">
    <location>
        <begin position="58"/>
        <end position="73"/>
    </location>
</feature>
<dbReference type="KEGG" id="pfj:MYCFIDRAFT_96822"/>
<dbReference type="eggNOG" id="ENOG502S6FW">
    <property type="taxonomic scope" value="Eukaryota"/>
</dbReference>
<feature type="domain" description="DUF3074" evidence="2">
    <location>
        <begin position="122"/>
        <end position="311"/>
    </location>
</feature>
<name>N1QAF7_PSEFD</name>
<evidence type="ECO:0000259" key="2">
    <source>
        <dbReference type="Pfam" id="PF11274"/>
    </source>
</evidence>
<feature type="region of interest" description="Disordered" evidence="1">
    <location>
        <begin position="410"/>
        <end position="547"/>
    </location>
</feature>
<dbReference type="PANTHER" id="PTHR19308">
    <property type="entry name" value="PHOSPHATIDYLCHOLINE TRANSFER PROTEIN"/>
    <property type="match status" value="1"/>
</dbReference>
<organism evidence="3 4">
    <name type="scientific">Pseudocercospora fijiensis (strain CIRAD86)</name>
    <name type="common">Black leaf streak disease fungus</name>
    <name type="synonym">Mycosphaerella fijiensis</name>
    <dbReference type="NCBI Taxonomy" id="383855"/>
    <lineage>
        <taxon>Eukaryota</taxon>
        <taxon>Fungi</taxon>
        <taxon>Dikarya</taxon>
        <taxon>Ascomycota</taxon>
        <taxon>Pezizomycotina</taxon>
        <taxon>Dothideomycetes</taxon>
        <taxon>Dothideomycetidae</taxon>
        <taxon>Mycosphaerellales</taxon>
        <taxon>Mycosphaerellaceae</taxon>
        <taxon>Pseudocercospora</taxon>
    </lineage>
</organism>
<dbReference type="RefSeq" id="XP_007921185.1">
    <property type="nucleotide sequence ID" value="XM_007922994.1"/>
</dbReference>
<dbReference type="GeneID" id="19342923"/>
<protein>
    <recommendedName>
        <fullName evidence="2">DUF3074 domain-containing protein</fullName>
    </recommendedName>
</protein>
<feature type="region of interest" description="Disordered" evidence="1">
    <location>
        <begin position="318"/>
        <end position="347"/>
    </location>
</feature>
<keyword evidence="4" id="KW-1185">Reference proteome</keyword>
<dbReference type="EMBL" id="KB446555">
    <property type="protein sequence ID" value="EME87917.1"/>
    <property type="molecule type" value="Genomic_DNA"/>
</dbReference>
<dbReference type="InterPro" id="IPR023393">
    <property type="entry name" value="START-like_dom_sf"/>
</dbReference>
<feature type="compositionally biased region" description="Basic and acidic residues" evidence="1">
    <location>
        <begin position="435"/>
        <end position="462"/>
    </location>
</feature>
<feature type="region of interest" description="Disordered" evidence="1">
    <location>
        <begin position="51"/>
        <end position="97"/>
    </location>
</feature>
<sequence length="610" mass="67603">MAELHDALRYLGPVDWSDVPKDQEALEQYLTDCFAAGELICNSVPPLADGTPFNASKPHHDTPNSASSHRDIHPSAARSPPPHPDHEALQKHWGKPMKFNQKQNPLKISLYKMAGHDRHGAWFARRCVTEGLGFAKFKAAMMRELAETMTVSGGPGAGAIRGLGADRRLERVEVPGIGKLEVFQLSAQFPGPVTPRDFVTLLLSGDQVLSEKSAAAVDGTKGHVPRHFMAVSKPVEHPDAPIRAGFVRGHYESVELIRGNASSSSGDPELNPVEWVMITRSDPGGGIPRFLVERGTPETMLEDVHKFFNWACAQDHIPHPDEDLDKQGEVSVGQAEADGAPLAPFEETNGNAMEQTKSRMATAGSANERFDAYAPAAVSNMVHAQLRVSEQLSDDSSDTSSVDSFLSAEEIGRVTTAPETRSEDSVETLSIASGDHSETSGRPLSRHEKEVKKLTEKREKLEQQLAKKRMAEEQKTRQAHVKEQSEADKSKEKLEKDLKKTEERHRKEMEKLEAKKAKEMRKAEEKRRKKDEQSKLSLVSRERDEFRSQGDLLRRENGILREQVAELQAQNTRMSMELGKLGGQETLRSISDEYGHRRTGSLKSTTSGRS</sequence>
<gene>
    <name evidence="3" type="ORF">MYCFIDRAFT_96822</name>
</gene>
<feature type="region of interest" description="Disordered" evidence="1">
    <location>
        <begin position="589"/>
        <end position="610"/>
    </location>
</feature>
<feature type="compositionally biased region" description="Basic and acidic residues" evidence="1">
    <location>
        <begin position="469"/>
        <end position="547"/>
    </location>
</feature>
<feature type="non-terminal residue" evidence="3">
    <location>
        <position position="610"/>
    </location>
</feature>
<reference evidence="3 4" key="1">
    <citation type="journal article" date="2012" name="PLoS Pathog.">
        <title>Diverse lifestyles and strategies of plant pathogenesis encoded in the genomes of eighteen Dothideomycetes fungi.</title>
        <authorList>
            <person name="Ohm R.A."/>
            <person name="Feau N."/>
            <person name="Henrissat B."/>
            <person name="Schoch C.L."/>
            <person name="Horwitz B.A."/>
            <person name="Barry K.W."/>
            <person name="Condon B.J."/>
            <person name="Copeland A.C."/>
            <person name="Dhillon B."/>
            <person name="Glaser F."/>
            <person name="Hesse C.N."/>
            <person name="Kosti I."/>
            <person name="LaButti K."/>
            <person name="Lindquist E.A."/>
            <person name="Lucas S."/>
            <person name="Salamov A.A."/>
            <person name="Bradshaw R.E."/>
            <person name="Ciuffetti L."/>
            <person name="Hamelin R.C."/>
            <person name="Kema G.H.J."/>
            <person name="Lawrence C."/>
            <person name="Scott J.A."/>
            <person name="Spatafora J.W."/>
            <person name="Turgeon B.G."/>
            <person name="de Wit P.J.G.M."/>
            <person name="Zhong S."/>
            <person name="Goodwin S.B."/>
            <person name="Grigoriev I.V."/>
        </authorList>
    </citation>
    <scope>NUCLEOTIDE SEQUENCE [LARGE SCALE GENOMIC DNA]</scope>
    <source>
        <strain evidence="3 4">CIRAD86</strain>
    </source>
</reference>
<evidence type="ECO:0000313" key="4">
    <source>
        <dbReference type="Proteomes" id="UP000016932"/>
    </source>
</evidence>
<dbReference type="HOGENOM" id="CLU_022947_0_0_1"/>
<dbReference type="VEuPathDB" id="FungiDB:MYCFIDRAFT_96822"/>
<dbReference type="OrthoDB" id="5403181at2759"/>
<feature type="compositionally biased region" description="Polar residues" evidence="1">
    <location>
        <begin position="601"/>
        <end position="610"/>
    </location>
</feature>
<accession>N1QAF7</accession>
<evidence type="ECO:0000256" key="1">
    <source>
        <dbReference type="SAM" id="MobiDB-lite"/>
    </source>
</evidence>
<dbReference type="Pfam" id="PF11274">
    <property type="entry name" value="DUF3074"/>
    <property type="match status" value="1"/>
</dbReference>
<dbReference type="AlphaFoldDB" id="N1QAF7"/>
<dbReference type="Proteomes" id="UP000016932">
    <property type="component" value="Unassembled WGS sequence"/>
</dbReference>
<evidence type="ECO:0000313" key="3">
    <source>
        <dbReference type="EMBL" id="EME87917.1"/>
    </source>
</evidence>
<dbReference type="InterPro" id="IPR051213">
    <property type="entry name" value="START_lipid_transfer"/>
</dbReference>
<dbReference type="SUPFAM" id="SSF55961">
    <property type="entry name" value="Bet v1-like"/>
    <property type="match status" value="1"/>
</dbReference>
<dbReference type="InterPro" id="IPR024500">
    <property type="entry name" value="DUF3074"/>
</dbReference>
<proteinExistence type="predicted"/>